<sequence>MLHMFLNDRRIIETFMGTNLTEFFPDPAQPVHLDANTAFILDHNHYRIVAEPALSVTNPSEPSPTNTASTTLPGYTTDTPAPQSPVLVQN</sequence>
<reference evidence="2 3" key="1">
    <citation type="submission" date="2022-09" db="EMBL/GenBank/DDBJ databases">
        <authorList>
            <person name="Palmer J.M."/>
        </authorList>
    </citation>
    <scope>NUCLEOTIDE SEQUENCE [LARGE SCALE GENOMIC DNA]</scope>
    <source>
        <strain evidence="2 3">DSM 7382</strain>
    </source>
</reference>
<feature type="compositionally biased region" description="Polar residues" evidence="1">
    <location>
        <begin position="55"/>
        <end position="90"/>
    </location>
</feature>
<protein>
    <submittedName>
        <fullName evidence="2">Uncharacterized protein</fullName>
    </submittedName>
</protein>
<proteinExistence type="predicted"/>
<feature type="region of interest" description="Disordered" evidence="1">
    <location>
        <begin position="53"/>
        <end position="90"/>
    </location>
</feature>
<dbReference type="Proteomes" id="UP001385951">
    <property type="component" value="Unassembled WGS sequence"/>
</dbReference>
<dbReference type="AlphaFoldDB" id="A0AAW0FU20"/>
<dbReference type="EMBL" id="JASBNA010000022">
    <property type="protein sequence ID" value="KAK7685118.1"/>
    <property type="molecule type" value="Genomic_DNA"/>
</dbReference>
<keyword evidence="3" id="KW-1185">Reference proteome</keyword>
<accession>A0AAW0FU20</accession>
<comment type="caution">
    <text evidence="2">The sequence shown here is derived from an EMBL/GenBank/DDBJ whole genome shotgun (WGS) entry which is preliminary data.</text>
</comment>
<gene>
    <name evidence="2" type="ORF">QCA50_011958</name>
</gene>
<evidence type="ECO:0000313" key="2">
    <source>
        <dbReference type="EMBL" id="KAK7685118.1"/>
    </source>
</evidence>
<organism evidence="2 3">
    <name type="scientific">Cerrena zonata</name>
    <dbReference type="NCBI Taxonomy" id="2478898"/>
    <lineage>
        <taxon>Eukaryota</taxon>
        <taxon>Fungi</taxon>
        <taxon>Dikarya</taxon>
        <taxon>Basidiomycota</taxon>
        <taxon>Agaricomycotina</taxon>
        <taxon>Agaricomycetes</taxon>
        <taxon>Polyporales</taxon>
        <taxon>Cerrenaceae</taxon>
        <taxon>Cerrena</taxon>
    </lineage>
</organism>
<evidence type="ECO:0000313" key="3">
    <source>
        <dbReference type="Proteomes" id="UP001385951"/>
    </source>
</evidence>
<evidence type="ECO:0000256" key="1">
    <source>
        <dbReference type="SAM" id="MobiDB-lite"/>
    </source>
</evidence>
<name>A0AAW0FU20_9APHY</name>